<dbReference type="KEGG" id="ppul:RO07_24870"/>
<dbReference type="InterPro" id="IPR005017">
    <property type="entry name" value="OMPP1/FadL/TodX"/>
</dbReference>
<evidence type="ECO:0000313" key="9">
    <source>
        <dbReference type="EMBL" id="AJC22880.1"/>
    </source>
</evidence>
<keyword evidence="11" id="KW-1185">Reference proteome</keyword>
<dbReference type="AlphaFoldDB" id="A0AAJ4ZG82"/>
<keyword evidence="7" id="KW-0998">Cell outer membrane</keyword>
<gene>
    <name evidence="10" type="ORF">NCTC13159_04339</name>
    <name evidence="9" type="ORF">RO07_24870</name>
</gene>
<evidence type="ECO:0000256" key="6">
    <source>
        <dbReference type="ARBA" id="ARBA00023136"/>
    </source>
</evidence>
<protein>
    <submittedName>
        <fullName evidence="10">Outer membrane protein transport protein (OMPP1/FadL/TodX)</fullName>
    </submittedName>
</protein>
<evidence type="ECO:0000256" key="2">
    <source>
        <dbReference type="ARBA" id="ARBA00008163"/>
    </source>
</evidence>
<evidence type="ECO:0000256" key="3">
    <source>
        <dbReference type="ARBA" id="ARBA00022452"/>
    </source>
</evidence>
<reference evidence="10 12" key="3">
    <citation type="submission" date="2018-06" db="EMBL/GenBank/DDBJ databases">
        <authorList>
            <consortium name="Pathogen Informatics"/>
            <person name="Doyle S."/>
        </authorList>
    </citation>
    <scope>NUCLEOTIDE SEQUENCE [LARGE SCALE GENOMIC DNA]</scope>
    <source>
        <strain evidence="10 12">NCTC13159</strain>
    </source>
</reference>
<keyword evidence="4" id="KW-0812">Transmembrane</keyword>
<evidence type="ECO:0000313" key="11">
    <source>
        <dbReference type="Proteomes" id="UP000035086"/>
    </source>
</evidence>
<evidence type="ECO:0000256" key="7">
    <source>
        <dbReference type="ARBA" id="ARBA00023237"/>
    </source>
</evidence>
<dbReference type="GO" id="GO:0015483">
    <property type="term" value="F:long-chain fatty acid transporting porin activity"/>
    <property type="evidence" value="ECO:0007669"/>
    <property type="project" value="TreeGrafter"/>
</dbReference>
<feature type="signal peptide" evidence="8">
    <location>
        <begin position="1"/>
        <end position="23"/>
    </location>
</feature>
<dbReference type="SUPFAM" id="SSF56935">
    <property type="entry name" value="Porins"/>
    <property type="match status" value="1"/>
</dbReference>
<dbReference type="GO" id="GO:0009279">
    <property type="term" value="C:cell outer membrane"/>
    <property type="evidence" value="ECO:0007669"/>
    <property type="project" value="UniProtKB-SubCell"/>
</dbReference>
<dbReference type="EMBL" id="CP010310">
    <property type="protein sequence ID" value="AJC22880.1"/>
    <property type="molecule type" value="Genomic_DNA"/>
</dbReference>
<feature type="chain" id="PRO_5042555936" evidence="8">
    <location>
        <begin position="24"/>
        <end position="396"/>
    </location>
</feature>
<dbReference type="Pfam" id="PF03349">
    <property type="entry name" value="Toluene_X"/>
    <property type="match status" value="1"/>
</dbReference>
<dbReference type="PANTHER" id="PTHR35093">
    <property type="entry name" value="OUTER MEMBRANE PROTEIN NMB0088-RELATED"/>
    <property type="match status" value="1"/>
</dbReference>
<organism evidence="10 12">
    <name type="scientific">Pandoraea pulmonicola</name>
    <dbReference type="NCBI Taxonomy" id="93221"/>
    <lineage>
        <taxon>Bacteria</taxon>
        <taxon>Pseudomonadati</taxon>
        <taxon>Pseudomonadota</taxon>
        <taxon>Betaproteobacteria</taxon>
        <taxon>Burkholderiales</taxon>
        <taxon>Burkholderiaceae</taxon>
        <taxon>Pandoraea</taxon>
    </lineage>
</organism>
<dbReference type="Proteomes" id="UP000035086">
    <property type="component" value="Chromosome"/>
</dbReference>
<evidence type="ECO:0000313" key="12">
    <source>
        <dbReference type="Proteomes" id="UP000254589"/>
    </source>
</evidence>
<keyword evidence="6" id="KW-0472">Membrane</keyword>
<evidence type="ECO:0000313" key="10">
    <source>
        <dbReference type="EMBL" id="SUA92801.1"/>
    </source>
</evidence>
<evidence type="ECO:0000256" key="5">
    <source>
        <dbReference type="ARBA" id="ARBA00022729"/>
    </source>
</evidence>
<evidence type="ECO:0000256" key="8">
    <source>
        <dbReference type="SAM" id="SignalP"/>
    </source>
</evidence>
<reference evidence="11" key="1">
    <citation type="submission" date="2014-12" db="EMBL/GenBank/DDBJ databases">
        <title>Complete Genome Sequencing of Pandoraea pulmonicola DSM 16583.</title>
        <authorList>
            <person name="Chan K.-G."/>
        </authorList>
    </citation>
    <scope>NUCLEOTIDE SEQUENCE [LARGE SCALE GENOMIC DNA]</scope>
    <source>
        <strain evidence="11">DSM 16583</strain>
    </source>
</reference>
<comment type="similarity">
    <text evidence="2">Belongs to the OmpP1/FadL family.</text>
</comment>
<comment type="subcellular location">
    <subcellularLocation>
        <location evidence="1">Cell outer membrane</location>
        <topology evidence="1">Multi-pass membrane protein</topology>
    </subcellularLocation>
</comment>
<evidence type="ECO:0000256" key="4">
    <source>
        <dbReference type="ARBA" id="ARBA00022692"/>
    </source>
</evidence>
<keyword evidence="3" id="KW-1134">Transmembrane beta strand</keyword>
<sequence length="396" mass="41319">MDLSKHLAAAAILGPMAMSASHAATGIFMHGYGIQEQGMGGASVAAPQTALAAATNPAGMGVVGNRLDGAFGILQTNSGAELAGVDYQGRRGLIPFPEFGLSRRLTENLAVGVSVWGSGGGANYGGVYGNNLFPGNSTTADQLVFVNVAPTLAYQILPGQWLGASLVTGISTLYLDGIEAQTGQGNRGRDWAVGAGLRFGWYGELVPGLTGGAFYATEVHYSPFTKYSAILADGGRVDQPASFGVGLAYRVNPKVLVAFDFLRYLYADVPVFGNAFPGNGILGSKDGPGFGWRNQNVIRIGVSYDLSSKITLRAGFAEASSQIVSNNTAFSFAAPLTTRHNLTLGATYRPTTSDEISVAYSYGFRAAVKGSGDSLNAMTSPYNTVNFVAFGYSKKF</sequence>
<dbReference type="EMBL" id="UGSJ01000001">
    <property type="protein sequence ID" value="SUA92801.1"/>
    <property type="molecule type" value="Genomic_DNA"/>
</dbReference>
<evidence type="ECO:0000256" key="1">
    <source>
        <dbReference type="ARBA" id="ARBA00004571"/>
    </source>
</evidence>
<reference evidence="9" key="2">
    <citation type="submission" date="2016-11" db="EMBL/GenBank/DDBJ databases">
        <title>Complete Genome Sequencing of Pandoraea pulmonicola DSM 16583.</title>
        <authorList>
            <person name="Chan K.-G."/>
        </authorList>
    </citation>
    <scope>NUCLEOTIDE SEQUENCE</scope>
    <source>
        <strain evidence="9">DSM 16583</strain>
    </source>
</reference>
<dbReference type="PANTHER" id="PTHR35093:SF8">
    <property type="entry name" value="OUTER MEMBRANE PROTEIN NMB0088-RELATED"/>
    <property type="match status" value="1"/>
</dbReference>
<proteinExistence type="inferred from homology"/>
<dbReference type="RefSeq" id="WP_039412525.1">
    <property type="nucleotide sequence ID" value="NZ_CP010310.2"/>
</dbReference>
<accession>A0AAJ4ZG82</accession>
<dbReference type="Gene3D" id="2.40.160.60">
    <property type="entry name" value="Outer membrane protein transport protein (OMPP1/FadL/TodX)"/>
    <property type="match status" value="1"/>
</dbReference>
<keyword evidence="5 8" id="KW-0732">Signal</keyword>
<name>A0AAJ4ZG82_PANPU</name>
<dbReference type="Proteomes" id="UP000254589">
    <property type="component" value="Unassembled WGS sequence"/>
</dbReference>